<keyword evidence="4" id="KW-1185">Reference proteome</keyword>
<dbReference type="Proteomes" id="UP001179280">
    <property type="component" value="Unassembled WGS sequence"/>
</dbReference>
<dbReference type="PANTHER" id="PTHR22935">
    <property type="entry name" value="PENICILLIN-BINDING PROTEIN"/>
    <property type="match status" value="1"/>
</dbReference>
<evidence type="ECO:0000313" key="3">
    <source>
        <dbReference type="EMBL" id="MBM7840720.1"/>
    </source>
</evidence>
<comment type="caution">
    <text evidence="3">The sequence shown here is derived from an EMBL/GenBank/DDBJ whole genome shotgun (WGS) entry which is preliminary data.</text>
</comment>
<organism evidence="3 4">
    <name type="scientific">Shouchella xiaoxiensis</name>
    <dbReference type="NCBI Taxonomy" id="766895"/>
    <lineage>
        <taxon>Bacteria</taxon>
        <taxon>Bacillati</taxon>
        <taxon>Bacillota</taxon>
        <taxon>Bacilli</taxon>
        <taxon>Bacillales</taxon>
        <taxon>Bacillaceae</taxon>
        <taxon>Shouchella</taxon>
    </lineage>
</organism>
<dbReference type="EMBL" id="JAFBCV010000016">
    <property type="protein sequence ID" value="MBM7840720.1"/>
    <property type="molecule type" value="Genomic_DNA"/>
</dbReference>
<evidence type="ECO:0000313" key="4">
    <source>
        <dbReference type="Proteomes" id="UP001179280"/>
    </source>
</evidence>
<dbReference type="InterPro" id="IPR051478">
    <property type="entry name" value="Beta-lactamase-like_AB/R"/>
</dbReference>
<comment type="similarity">
    <text evidence="1">Belongs to the beta-lactamase family.</text>
</comment>
<dbReference type="InterPro" id="IPR012338">
    <property type="entry name" value="Beta-lactam/transpept-like"/>
</dbReference>
<gene>
    <name evidence="3" type="ORF">JOC54_004013</name>
</gene>
<dbReference type="PANTHER" id="PTHR22935:SF95">
    <property type="entry name" value="BETA-LACTAMASE-LIKE 1-RELATED"/>
    <property type="match status" value="1"/>
</dbReference>
<name>A0ABS2T138_9BACI</name>
<dbReference type="InterPro" id="IPR001466">
    <property type="entry name" value="Beta-lactam-related"/>
</dbReference>
<evidence type="ECO:0000256" key="1">
    <source>
        <dbReference type="ARBA" id="ARBA00038473"/>
    </source>
</evidence>
<proteinExistence type="inferred from homology"/>
<evidence type="ECO:0000259" key="2">
    <source>
        <dbReference type="Pfam" id="PF00144"/>
    </source>
</evidence>
<reference evidence="3" key="1">
    <citation type="submission" date="2021-01" db="EMBL/GenBank/DDBJ databases">
        <title>Genomic Encyclopedia of Type Strains, Phase IV (KMG-IV): sequencing the most valuable type-strain genomes for metagenomic binning, comparative biology and taxonomic classification.</title>
        <authorList>
            <person name="Goeker M."/>
        </authorList>
    </citation>
    <scope>NUCLEOTIDE SEQUENCE</scope>
    <source>
        <strain evidence="3">DSM 21943</strain>
    </source>
</reference>
<dbReference type="SUPFAM" id="SSF56601">
    <property type="entry name" value="beta-lactamase/transpeptidase-like"/>
    <property type="match status" value="1"/>
</dbReference>
<dbReference type="Pfam" id="PF00144">
    <property type="entry name" value="Beta-lactamase"/>
    <property type="match status" value="1"/>
</dbReference>
<dbReference type="RefSeq" id="WP_204468488.1">
    <property type="nucleotide sequence ID" value="NZ_JAFBCV010000016.1"/>
</dbReference>
<dbReference type="Gene3D" id="3.40.710.10">
    <property type="entry name" value="DD-peptidase/beta-lactamase superfamily"/>
    <property type="match status" value="1"/>
</dbReference>
<protein>
    <submittedName>
        <fullName evidence="3">CubicO group peptidase (Beta-lactamase class C family)</fullName>
    </submittedName>
</protein>
<feature type="domain" description="Beta-lactamase-related" evidence="2">
    <location>
        <begin position="49"/>
        <end position="325"/>
    </location>
</feature>
<sequence length="358" mass="40619">MLTKAAERMVEQELSDAKKASILIGVRTKDEQFISGSIHDDPHNDDLGNAVFEIGSTTKTFTSLLLAKCILANKVSLDEPVASYKPEYKRALTHNGKEVTFRHLSTHLSGLPREDMKTIRHSVKKNKDARDNPYKYFTKTNLNQFFLDFDLKQEINKKWRYSNVGIGLLGNTLADILGVSYEEAIQSEILAPLGMNDTFISGSEEQQQRYVQAYNKKSEPVPPMLLPGMNSAGALKSTLHDMLRYLEHQMGMVDSPLREEIELTQHIQAQTKWKDFHMGLGWFIETKKWSPYPIIHHGGTTMGFHTYCGFMKETQTGIVICSTIQLKPLRMVKMVLNLTGGVNENIAKEIFTQSEFLK</sequence>
<accession>A0ABS2T138</accession>